<feature type="binding site" evidence="19">
    <location>
        <position position="806"/>
    </location>
    <ligand>
        <name>ATP</name>
        <dbReference type="ChEBI" id="CHEBI:30616"/>
        <label>2</label>
    </ligand>
</feature>
<feature type="binding site" evidence="19">
    <location>
        <position position="188"/>
    </location>
    <ligand>
        <name>ATP</name>
        <dbReference type="ChEBI" id="CHEBI:30616"/>
        <label>1</label>
    </ligand>
</feature>
<dbReference type="FunFam" id="3.40.50.20:FF:000003">
    <property type="entry name" value="Carbamoyl-phosphate synthase large chain"/>
    <property type="match status" value="1"/>
</dbReference>
<feature type="binding site" evidence="19">
    <location>
        <position position="862"/>
    </location>
    <ligand>
        <name>Mn(2+)</name>
        <dbReference type="ChEBI" id="CHEBI:29035"/>
        <label>4</label>
    </ligand>
</feature>
<dbReference type="PRINTS" id="PR00098">
    <property type="entry name" value="CPSASE"/>
</dbReference>
<feature type="binding site" evidence="19">
    <location>
        <position position="862"/>
    </location>
    <ligand>
        <name>Mg(2+)</name>
        <dbReference type="ChEBI" id="CHEBI:18420"/>
        <label>4</label>
    </ligand>
</feature>
<feature type="binding site" evidence="19">
    <location>
        <position position="312"/>
    </location>
    <ligand>
        <name>Mn(2+)</name>
        <dbReference type="ChEBI" id="CHEBI:29035"/>
        <label>1</label>
    </ligand>
</feature>
<keyword evidence="9 19" id="KW-0677">Repeat</keyword>
<dbReference type="NCBIfam" id="NF009455">
    <property type="entry name" value="PRK12815.1"/>
    <property type="match status" value="1"/>
</dbReference>
<accession>A0A1G7CQL0</accession>
<evidence type="ECO:0000256" key="1">
    <source>
        <dbReference type="ARBA" id="ARBA00001936"/>
    </source>
</evidence>
<feature type="domain" description="MGS-like" evidence="21">
    <location>
        <begin position="978"/>
        <end position="1111"/>
    </location>
</feature>
<dbReference type="InterPro" id="IPR016185">
    <property type="entry name" value="PreATP-grasp_dom_sf"/>
</dbReference>
<dbReference type="Gene3D" id="3.40.50.20">
    <property type="match status" value="2"/>
</dbReference>
<dbReference type="GO" id="GO:0005524">
    <property type="term" value="F:ATP binding"/>
    <property type="evidence" value="ECO:0007669"/>
    <property type="project" value="UniProtKB-UniRule"/>
</dbReference>
<organism evidence="22 23">
    <name type="scientific">Salipiger thiooxidans</name>
    <dbReference type="NCBI Taxonomy" id="282683"/>
    <lineage>
        <taxon>Bacteria</taxon>
        <taxon>Pseudomonadati</taxon>
        <taxon>Pseudomonadota</taxon>
        <taxon>Alphaproteobacteria</taxon>
        <taxon>Rhodobacterales</taxon>
        <taxon>Roseobacteraceae</taxon>
        <taxon>Salipiger</taxon>
    </lineage>
</organism>
<feature type="domain" description="ATP-grasp" evidence="20">
    <location>
        <begin position="133"/>
        <end position="341"/>
    </location>
</feature>
<dbReference type="SUPFAM" id="SSF56059">
    <property type="entry name" value="Glutathione synthetase ATP-binding domain-like"/>
    <property type="match status" value="2"/>
</dbReference>
<dbReference type="EC" id="6.3.4.16" evidence="19"/>
<feature type="binding site" evidence="19">
    <location>
        <position position="129"/>
    </location>
    <ligand>
        <name>ATP</name>
        <dbReference type="ChEBI" id="CHEBI:30616"/>
        <label>1</label>
    </ligand>
</feature>
<feature type="binding site" evidence="19">
    <location>
        <position position="808"/>
    </location>
    <ligand>
        <name>ATP</name>
        <dbReference type="ChEBI" id="CHEBI:30616"/>
        <label>2</label>
    </ligand>
</feature>
<dbReference type="HAMAP" id="MF_01210_B">
    <property type="entry name" value="CPSase_L_chain_B"/>
    <property type="match status" value="1"/>
</dbReference>
<dbReference type="CDD" id="cd01424">
    <property type="entry name" value="MGS_CPS_II"/>
    <property type="match status" value="1"/>
</dbReference>
<feature type="binding site" evidence="19">
    <location>
        <position position="312"/>
    </location>
    <ligand>
        <name>Mn(2+)</name>
        <dbReference type="ChEBI" id="CHEBI:29035"/>
        <label>2</label>
    </ligand>
</feature>
<comment type="catalytic activity">
    <reaction evidence="15 19">
        <text>hydrogencarbonate + NH4(+) + 2 ATP = carbamoyl phosphate + 2 ADP + phosphate + 2 H(+)</text>
        <dbReference type="Rhea" id="RHEA:18029"/>
        <dbReference type="ChEBI" id="CHEBI:15378"/>
        <dbReference type="ChEBI" id="CHEBI:17544"/>
        <dbReference type="ChEBI" id="CHEBI:28938"/>
        <dbReference type="ChEBI" id="CHEBI:30616"/>
        <dbReference type="ChEBI" id="CHEBI:43474"/>
        <dbReference type="ChEBI" id="CHEBI:58228"/>
        <dbReference type="ChEBI" id="CHEBI:456216"/>
        <dbReference type="EC" id="6.3.4.16"/>
    </reaction>
</comment>
<dbReference type="RefSeq" id="WP_089956588.1">
    <property type="nucleotide sequence ID" value="NZ_FNAV01000003.1"/>
</dbReference>
<dbReference type="GO" id="GO:0004088">
    <property type="term" value="F:carbamoyl-phosphate synthase (glutamine-hydrolyzing) activity"/>
    <property type="evidence" value="ECO:0007669"/>
    <property type="project" value="UniProtKB-UniRule"/>
</dbReference>
<feature type="binding site" evidence="19">
    <location>
        <position position="848"/>
    </location>
    <ligand>
        <name>ATP</name>
        <dbReference type="ChEBI" id="CHEBI:30616"/>
        <label>2</label>
    </ligand>
</feature>
<dbReference type="GO" id="GO:0044205">
    <property type="term" value="P:'de novo' UMP biosynthetic process"/>
    <property type="evidence" value="ECO:0007669"/>
    <property type="project" value="UniProtKB-UniRule"/>
</dbReference>
<feature type="binding site" evidence="19">
    <location>
        <position position="228"/>
    </location>
    <ligand>
        <name>ATP</name>
        <dbReference type="ChEBI" id="CHEBI:30616"/>
        <label>1</label>
    </ligand>
</feature>
<comment type="caution">
    <text evidence="19">Lacks conserved residue(s) required for the propagation of feature annotation.</text>
</comment>
<keyword evidence="11 19" id="KW-0067">ATP-binding</keyword>
<dbReference type="InterPro" id="IPR011607">
    <property type="entry name" value="MGS-like_dom"/>
</dbReference>
<feature type="binding site" evidence="19">
    <location>
        <position position="314"/>
    </location>
    <ligand>
        <name>Mn(2+)</name>
        <dbReference type="ChEBI" id="CHEBI:29035"/>
        <label>2</label>
    </ligand>
</feature>
<feature type="region of interest" description="Carboxyphosphate synthetic domain" evidence="19">
    <location>
        <begin position="1"/>
        <end position="415"/>
    </location>
</feature>
<sequence length="1111" mass="120277">MPKRTDIKSIMIIGAGPIIIGQACEFDYSGAQACKALREEGYRVILVNSNPATIMTDPELADATYIEPITPEVVAKIIEKERPDALLPTMGGQTGLNTSLKLEEMGVLEKFGVEMIGAKREAIEMAEDRALFREAMDRIGLENPAATIVTAPKKDNGKADLDAGVAIALEALEDIGLPAIIRPAFTLGGTGGGVAYNREDYIHFCRTGMDASPVNQILVDESLLGWKEYEMEVVRDKADNAIIVCSIENVDPMGVHTGDSITVAPALTLTDKEYQIMRNGSIAVLREIGVETGGSNVQWAVNPENGRMVVIEMNPRVSRSSALASKATGFPIAKIAAKLAVGYTLDELDNDITKVTPASFEPTIDYVVTKIPKFAFEKFPGSEPYLTTAMKSVGEAMAIGRTIHESLQKALTSMESGLTGFDEVEIEGAPEKSAVIKAISQQTPDRMRTIAQAMRHGLSDDEIHGVTMFDPWFLARIREIVEAEEEVRAAGLPQDEGGMRQLKMLGFTDARLAKLTGFSEKDVRNRRTSLGVTAVFKRIDTCAAEFEAQTPYMYSTYEMPMMGEVECEARPSDKKKVVILGGGPNRIGQGIEFDYCCCHACFALTAAGYETIMINCNPETVSTDYDTSDRLYFEPLTFEHVMEILRVELERGTLHGVIVQFGGQTPLKLANALEAEGIPILGTTPDAIDLAEDRERFQALVNQLGLKQPKNGIASTDAQALAIADDIGFPLVIRPSYVLGGRAMEIVRDMAHLERYINEAVVVSGDSPVLLDSYLSGATELDVDALCDGENVHVAGIMQHIEEAGVHSGDSACSLPPYSLSAEVIDRIKEQTVALARALRVVGLMNVQFAIKDGEIYLIEVNPRASRTVPFVAKATDSAIASIAARIMAGEPLSNFPLREGYAADTDYDTTDVPMADPMTLADPNMPWYSVKEAVLPFARFPGVDTILGPEMRSTGEVMGWDRSFPRAFLKAQMGAGTHLPTEGNVFFSIKDADKTDQMIEAAQVLSGMGFKLIATGGTAKFLEAAGIACEVVKKVYEGRPNVVDMMKDGGIQLVLNTTEGAASVEDSREIRSVALYDKIPYFTTAAGAHAAVMAMKSREEGEIVVKSLQG</sequence>
<feature type="binding site" evidence="19">
    <location>
        <position position="848"/>
    </location>
    <ligand>
        <name>Mn(2+)</name>
        <dbReference type="ChEBI" id="CHEBI:29035"/>
        <label>3</label>
    </ligand>
</feature>
<feature type="binding site" evidence="19">
    <location>
        <position position="312"/>
    </location>
    <ligand>
        <name>Mg(2+)</name>
        <dbReference type="ChEBI" id="CHEBI:18420"/>
        <label>1</label>
    </ligand>
</feature>
<evidence type="ECO:0000313" key="23">
    <source>
        <dbReference type="Proteomes" id="UP000198994"/>
    </source>
</evidence>
<comment type="catalytic activity">
    <reaction evidence="16 19">
        <text>hydrogencarbonate + L-glutamine + 2 ATP + H2O = carbamoyl phosphate + L-glutamate + 2 ADP + phosphate + 2 H(+)</text>
        <dbReference type="Rhea" id="RHEA:18633"/>
        <dbReference type="ChEBI" id="CHEBI:15377"/>
        <dbReference type="ChEBI" id="CHEBI:15378"/>
        <dbReference type="ChEBI" id="CHEBI:17544"/>
        <dbReference type="ChEBI" id="CHEBI:29985"/>
        <dbReference type="ChEBI" id="CHEBI:30616"/>
        <dbReference type="ChEBI" id="CHEBI:43474"/>
        <dbReference type="ChEBI" id="CHEBI:58228"/>
        <dbReference type="ChEBI" id="CHEBI:58359"/>
        <dbReference type="ChEBI" id="CHEBI:456216"/>
        <dbReference type="EC" id="6.3.5.5"/>
    </reaction>
</comment>
<feature type="binding site" evidence="19">
    <location>
        <position position="805"/>
    </location>
    <ligand>
        <name>ATP</name>
        <dbReference type="ChEBI" id="CHEBI:30616"/>
        <label>2</label>
    </ligand>
</feature>
<comment type="domain">
    <text evidence="19">The large subunit is composed of 2 ATP-grasp domains that are involved in binding the 2 ATP molecules needed for carbamoyl phosphate synthesis. The N-terminal ATP-grasp domain (referred to as the carboxyphosphate synthetic component) catalyzes the ATP-dependent phosphorylation of hydrogencarbonate to carboxyphosphate and the subsequent nucleophilic attack by ammonia to form a carbamate intermediate. The C-terminal ATP-grasp domain (referred to as the carbamoyl phosphate synthetic component) then catalyzes the phosphorylation of carbamate with the second ATP to form the end product carbamoyl phosphate. The reactive and unstable enzyme intermediates are sequentially channeled from one active site to the next through the interior of the protein over a distance of at least 96 A.</text>
</comment>
<dbReference type="HAMAP" id="MF_01210_A">
    <property type="entry name" value="CPSase_L_chain_A"/>
    <property type="match status" value="1"/>
</dbReference>
<evidence type="ECO:0000256" key="4">
    <source>
        <dbReference type="ARBA" id="ARBA00009799"/>
    </source>
</evidence>
<keyword evidence="14" id="KW-0464">Manganese</keyword>
<dbReference type="InterPro" id="IPR033937">
    <property type="entry name" value="MGS_CPS_CarB"/>
</dbReference>
<evidence type="ECO:0000256" key="13">
    <source>
        <dbReference type="ARBA" id="ARBA00022975"/>
    </source>
</evidence>
<dbReference type="Gene3D" id="1.10.1030.10">
    <property type="entry name" value="Carbamoyl-phosphate synthetase, large subunit oligomerisation domain"/>
    <property type="match status" value="1"/>
</dbReference>
<evidence type="ECO:0000256" key="17">
    <source>
        <dbReference type="ARBA" id="ARBA00057223"/>
    </source>
</evidence>
<dbReference type="NCBIfam" id="NF003671">
    <property type="entry name" value="PRK05294.1"/>
    <property type="match status" value="1"/>
</dbReference>
<dbReference type="InterPro" id="IPR005479">
    <property type="entry name" value="CPAse_ATP-bd"/>
</dbReference>
<dbReference type="Pfam" id="PF02142">
    <property type="entry name" value="MGS"/>
    <property type="match status" value="1"/>
</dbReference>
<evidence type="ECO:0000256" key="18">
    <source>
        <dbReference type="ARBA" id="ARBA00062056"/>
    </source>
</evidence>
<keyword evidence="13 19" id="KW-0665">Pyrimidine biosynthesis</keyword>
<dbReference type="SUPFAM" id="SSF52440">
    <property type="entry name" value="PreATP-grasp domain"/>
    <property type="match status" value="2"/>
</dbReference>
<dbReference type="AlphaFoldDB" id="A0A1G7CQL0"/>
<evidence type="ECO:0000259" key="20">
    <source>
        <dbReference type="PROSITE" id="PS50975"/>
    </source>
</evidence>
<dbReference type="GO" id="GO:0046872">
    <property type="term" value="F:metal ion binding"/>
    <property type="evidence" value="ECO:0007669"/>
    <property type="project" value="UniProtKB-KW"/>
</dbReference>
<feature type="binding site" evidence="19">
    <location>
        <position position="312"/>
    </location>
    <ligand>
        <name>Mg(2+)</name>
        <dbReference type="ChEBI" id="CHEBI:18420"/>
        <label>2</label>
    </ligand>
</feature>
<dbReference type="GO" id="GO:0006541">
    <property type="term" value="P:glutamine metabolic process"/>
    <property type="evidence" value="ECO:0007669"/>
    <property type="project" value="TreeGrafter"/>
</dbReference>
<dbReference type="PROSITE" id="PS00866">
    <property type="entry name" value="CPSASE_1"/>
    <property type="match status" value="1"/>
</dbReference>
<feature type="binding site" evidence="19">
    <location>
        <position position="223"/>
    </location>
    <ligand>
        <name>ATP</name>
        <dbReference type="ChEBI" id="CHEBI:30616"/>
        <label>1</label>
    </ligand>
</feature>
<feature type="domain" description="ATP-grasp" evidence="20">
    <location>
        <begin position="698"/>
        <end position="889"/>
    </location>
</feature>
<dbReference type="GO" id="GO:0004087">
    <property type="term" value="F:carbamoyl-phosphate synthase (ammonia) activity"/>
    <property type="evidence" value="ECO:0007669"/>
    <property type="project" value="UniProtKB-EC"/>
</dbReference>
<keyword evidence="5 19" id="KW-0055">Arginine biosynthesis</keyword>
<dbReference type="EC" id="6.3.5.5" evidence="19"/>
<comment type="pathway">
    <text evidence="3 19">Amino-acid biosynthesis; L-arginine biosynthesis; carbamoyl phosphate from bicarbonate: step 1/1.</text>
</comment>
<keyword evidence="10 19" id="KW-0547">Nucleotide-binding</keyword>
<feature type="binding site" evidence="19">
    <location>
        <position position="255"/>
    </location>
    <ligand>
        <name>ATP</name>
        <dbReference type="ChEBI" id="CHEBI:30616"/>
        <label>1</label>
    </ligand>
</feature>
<dbReference type="Pfam" id="PF25596">
    <property type="entry name" value="CPSase_L_D1"/>
    <property type="match status" value="2"/>
</dbReference>
<dbReference type="FunFam" id="3.30.470.20:FF:000013">
    <property type="entry name" value="Carbamoyl-phosphate synthase large chain"/>
    <property type="match status" value="1"/>
</dbReference>
<dbReference type="SUPFAM" id="SSF48108">
    <property type="entry name" value="Carbamoyl phosphate synthetase, large subunit connection domain"/>
    <property type="match status" value="1"/>
</dbReference>
<keyword evidence="6 19" id="KW-0436">Ligase</keyword>
<evidence type="ECO:0000256" key="10">
    <source>
        <dbReference type="ARBA" id="ARBA00022741"/>
    </source>
</evidence>
<evidence type="ECO:0000256" key="15">
    <source>
        <dbReference type="ARBA" id="ARBA00047359"/>
    </source>
</evidence>
<evidence type="ECO:0000256" key="19">
    <source>
        <dbReference type="HAMAP-Rule" id="MF_01210"/>
    </source>
</evidence>
<dbReference type="Pfam" id="PF02787">
    <property type="entry name" value="CPSase_L_D3"/>
    <property type="match status" value="1"/>
</dbReference>
<evidence type="ECO:0000256" key="3">
    <source>
        <dbReference type="ARBA" id="ARBA00005077"/>
    </source>
</evidence>
<feature type="binding site" evidence="19">
    <location>
        <position position="773"/>
    </location>
    <ligand>
        <name>ATP</name>
        <dbReference type="ChEBI" id="CHEBI:30616"/>
        <label>2</label>
    </ligand>
</feature>
<feature type="binding site" evidence="19">
    <location>
        <position position="807"/>
    </location>
    <ligand>
        <name>ATP</name>
        <dbReference type="ChEBI" id="CHEBI:30616"/>
        <label>2</label>
    </ligand>
</feature>
<evidence type="ECO:0000256" key="14">
    <source>
        <dbReference type="ARBA" id="ARBA00023211"/>
    </source>
</evidence>
<feature type="binding site" evidence="19">
    <location>
        <position position="182"/>
    </location>
    <ligand>
        <name>ATP</name>
        <dbReference type="ChEBI" id="CHEBI:30616"/>
        <label>1</label>
    </ligand>
</feature>
<feature type="binding site" evidence="19">
    <location>
        <position position="775"/>
    </location>
    <ligand>
        <name>ATP</name>
        <dbReference type="ChEBI" id="CHEBI:30616"/>
        <label>2</label>
    </ligand>
</feature>
<dbReference type="InterPro" id="IPR036897">
    <property type="entry name" value="CarbamoylP_synth_lsu_oligo_sf"/>
</dbReference>
<dbReference type="EMBL" id="FNAV01000003">
    <property type="protein sequence ID" value="SDE41589.1"/>
    <property type="molecule type" value="Genomic_DNA"/>
</dbReference>
<feature type="binding site" evidence="19">
    <location>
        <position position="312"/>
    </location>
    <ligand>
        <name>ATP</name>
        <dbReference type="ChEBI" id="CHEBI:30616"/>
        <label>1</label>
    </ligand>
</feature>
<dbReference type="InterPro" id="IPR058047">
    <property type="entry name" value="CPSase_preATP-grasp"/>
</dbReference>
<dbReference type="FunFam" id="1.10.1030.10:FF:000002">
    <property type="entry name" value="Carbamoyl-phosphate synthase large chain"/>
    <property type="match status" value="1"/>
</dbReference>
<reference evidence="23" key="1">
    <citation type="submission" date="2016-10" db="EMBL/GenBank/DDBJ databases">
        <authorList>
            <person name="Varghese N."/>
            <person name="Submissions S."/>
        </authorList>
    </citation>
    <scope>NUCLEOTIDE SEQUENCE [LARGE SCALE GENOMIC DNA]</scope>
    <source>
        <strain evidence="23">DSM 10146</strain>
    </source>
</reference>
<protein>
    <recommendedName>
        <fullName evidence="19">Carbamoyl phosphate synthase large chain</fullName>
        <ecNumber evidence="19">6.3.4.16</ecNumber>
        <ecNumber evidence="19">6.3.5.5</ecNumber>
    </recommendedName>
    <alternativeName>
        <fullName evidence="19">Carbamoyl phosphate synthetase ammonia chain</fullName>
    </alternativeName>
</protein>
<dbReference type="UniPathway" id="UPA00068">
    <property type="reaction ID" value="UER00171"/>
</dbReference>
<keyword evidence="8" id="KW-0479">Metal-binding</keyword>
<dbReference type="InterPro" id="IPR005480">
    <property type="entry name" value="CPSase_lsu_oligo"/>
</dbReference>
<evidence type="ECO:0000256" key="12">
    <source>
        <dbReference type="ARBA" id="ARBA00022842"/>
    </source>
</evidence>
<feature type="binding site" evidence="19">
    <location>
        <position position="860"/>
    </location>
    <ligand>
        <name>Mn(2+)</name>
        <dbReference type="ChEBI" id="CHEBI:29035"/>
        <label>4</label>
    </ligand>
</feature>
<feature type="binding site" evidence="19">
    <location>
        <position position="734"/>
    </location>
    <ligand>
        <name>ATP</name>
        <dbReference type="ChEBI" id="CHEBI:30616"/>
        <label>2</label>
    </ligand>
</feature>
<keyword evidence="7 19" id="KW-0028">Amino-acid biosynthesis</keyword>
<feature type="binding site" evidence="19">
    <location>
        <position position="314"/>
    </location>
    <ligand>
        <name>Mg(2+)</name>
        <dbReference type="ChEBI" id="CHEBI:18420"/>
        <label>2</label>
    </ligand>
</feature>
<dbReference type="PROSITE" id="PS50975">
    <property type="entry name" value="ATP_GRASP"/>
    <property type="match status" value="2"/>
</dbReference>
<evidence type="ECO:0000256" key="11">
    <source>
        <dbReference type="ARBA" id="ARBA00022840"/>
    </source>
</evidence>
<dbReference type="FunFam" id="3.40.50.20:FF:000001">
    <property type="entry name" value="Carbamoyl-phosphate synthase large chain"/>
    <property type="match status" value="1"/>
</dbReference>
<dbReference type="InterPro" id="IPR036914">
    <property type="entry name" value="MGS-like_dom_sf"/>
</dbReference>
<feature type="binding site" evidence="19">
    <location>
        <position position="256"/>
    </location>
    <ligand>
        <name>ATP</name>
        <dbReference type="ChEBI" id="CHEBI:30616"/>
        <label>1</label>
    </ligand>
</feature>
<dbReference type="InterPro" id="IPR011761">
    <property type="entry name" value="ATP-grasp"/>
</dbReference>
<feature type="binding site" evidence="19">
    <location>
        <position position="860"/>
    </location>
    <ligand>
        <name>Mg(2+)</name>
        <dbReference type="ChEBI" id="CHEBI:18420"/>
        <label>4</label>
    </ligand>
</feature>
<feature type="binding site" evidence="19">
    <location>
        <position position="848"/>
    </location>
    <ligand>
        <name>Mg(2+)</name>
        <dbReference type="ChEBI" id="CHEBI:18420"/>
        <label>3</label>
    </ligand>
</feature>
<dbReference type="GO" id="GO:0006526">
    <property type="term" value="P:L-arginine biosynthetic process"/>
    <property type="evidence" value="ECO:0007669"/>
    <property type="project" value="UniProtKB-UniRule"/>
</dbReference>
<evidence type="ECO:0000256" key="5">
    <source>
        <dbReference type="ARBA" id="ARBA00022571"/>
    </source>
</evidence>
<comment type="similarity">
    <text evidence="4 19">Belongs to the CarB family.</text>
</comment>
<evidence type="ECO:0000256" key="6">
    <source>
        <dbReference type="ARBA" id="ARBA00022598"/>
    </source>
</evidence>
<feature type="binding site" evidence="19">
    <location>
        <position position="860"/>
    </location>
    <ligand>
        <name>ATP</name>
        <dbReference type="ChEBI" id="CHEBI:30616"/>
        <label>2</label>
    </ligand>
</feature>
<keyword evidence="12" id="KW-0460">Magnesium</keyword>
<dbReference type="Proteomes" id="UP000198994">
    <property type="component" value="Unassembled WGS sequence"/>
</dbReference>
<dbReference type="GO" id="GO:0005737">
    <property type="term" value="C:cytoplasm"/>
    <property type="evidence" value="ECO:0007669"/>
    <property type="project" value="TreeGrafter"/>
</dbReference>
<feature type="region of interest" description="Allosteric domain" evidence="19">
    <location>
        <begin position="978"/>
        <end position="1111"/>
    </location>
</feature>
<dbReference type="SMART" id="SM01096">
    <property type="entry name" value="CPSase_L_D3"/>
    <property type="match status" value="1"/>
</dbReference>
<keyword evidence="23" id="KW-1185">Reference proteome</keyword>
<evidence type="ECO:0000256" key="7">
    <source>
        <dbReference type="ARBA" id="ARBA00022605"/>
    </source>
</evidence>
<comment type="cofactor">
    <cofactor evidence="1">
        <name>Mn(2+)</name>
        <dbReference type="ChEBI" id="CHEBI:29035"/>
    </cofactor>
</comment>
<dbReference type="Pfam" id="PF02786">
    <property type="entry name" value="CPSase_L_D2"/>
    <property type="match status" value="2"/>
</dbReference>
<dbReference type="Gene3D" id="3.30.470.20">
    <property type="entry name" value="ATP-grasp fold, B domain"/>
    <property type="match status" value="2"/>
</dbReference>
<evidence type="ECO:0000256" key="9">
    <source>
        <dbReference type="ARBA" id="ARBA00022737"/>
    </source>
</evidence>
<comment type="pathway">
    <text evidence="2 19">Pyrimidine metabolism; UMP biosynthesis via de novo pathway; (S)-dihydroorotate from bicarbonate: step 1/3.</text>
</comment>
<dbReference type="PROSITE" id="PS00867">
    <property type="entry name" value="CPSASE_2"/>
    <property type="match status" value="2"/>
</dbReference>
<dbReference type="PROSITE" id="PS51855">
    <property type="entry name" value="MGS"/>
    <property type="match status" value="1"/>
</dbReference>
<dbReference type="UniPathway" id="UPA00070">
    <property type="reaction ID" value="UER00115"/>
</dbReference>
<dbReference type="OrthoDB" id="9804197at2"/>
<dbReference type="InterPro" id="IPR006275">
    <property type="entry name" value="CPSase_lsu"/>
</dbReference>
<feature type="binding site" evidence="19">
    <location>
        <position position="298"/>
    </location>
    <ligand>
        <name>Mn(2+)</name>
        <dbReference type="ChEBI" id="CHEBI:29035"/>
        <label>1</label>
    </ligand>
</feature>
<dbReference type="InterPro" id="IPR005483">
    <property type="entry name" value="CPSase_dom"/>
</dbReference>
<proteinExistence type="inferred from homology"/>
<dbReference type="Gene3D" id="3.40.50.1380">
    <property type="entry name" value="Methylglyoxal synthase-like domain"/>
    <property type="match status" value="1"/>
</dbReference>
<dbReference type="PROSITE" id="PS51257">
    <property type="entry name" value="PROKAR_LIPOPROTEIN"/>
    <property type="match status" value="1"/>
</dbReference>
<comment type="function">
    <text evidence="17 19">Large subunit of the glutamine-dependent carbamoyl phosphate synthetase (CPSase). CPSase catalyzes the formation of carbamoyl phosphate from the ammonia moiety of glutamine, carbonate, and phosphate donated by ATP, constituting the first step of 2 biosynthetic pathways, one leading to arginine and/or urea and the other to pyrimidine nucleotides. The large subunit (synthetase) binds the substrates ammonia (free or transferred from glutamine from the small subunit), hydrogencarbonate and ATP and carries out an ATP-coupled ligase reaction, activating hydrogencarbonate by forming carboxy phosphate which reacts with ammonia to form carbamoyl phosphate.</text>
</comment>
<feature type="binding site" evidence="19">
    <location>
        <position position="221"/>
    </location>
    <ligand>
        <name>ATP</name>
        <dbReference type="ChEBI" id="CHEBI:30616"/>
        <label>1</label>
    </ligand>
</feature>
<name>A0A1G7CQL0_9RHOB</name>
<evidence type="ECO:0000256" key="16">
    <source>
        <dbReference type="ARBA" id="ARBA00048816"/>
    </source>
</evidence>
<dbReference type="PANTHER" id="PTHR11405">
    <property type="entry name" value="CARBAMOYLTRANSFERASE FAMILY MEMBER"/>
    <property type="match status" value="1"/>
</dbReference>
<feature type="binding site" evidence="19">
    <location>
        <position position="189"/>
    </location>
    <ligand>
        <name>ATP</name>
        <dbReference type="ChEBI" id="CHEBI:30616"/>
        <label>1</label>
    </ligand>
</feature>
<dbReference type="STRING" id="282683.SAMN04488105_103295"/>
<dbReference type="SMART" id="SM00851">
    <property type="entry name" value="MGS"/>
    <property type="match status" value="1"/>
</dbReference>
<feature type="binding site" evidence="19">
    <location>
        <position position="780"/>
    </location>
    <ligand>
        <name>ATP</name>
        <dbReference type="ChEBI" id="CHEBI:30616"/>
        <label>2</label>
    </ligand>
</feature>
<feature type="binding site" evidence="19">
    <location>
        <position position="254"/>
    </location>
    <ligand>
        <name>ATP</name>
        <dbReference type="ChEBI" id="CHEBI:30616"/>
        <label>1</label>
    </ligand>
</feature>
<feature type="binding site" evidence="19">
    <location>
        <position position="860"/>
    </location>
    <ligand>
        <name>Mg(2+)</name>
        <dbReference type="ChEBI" id="CHEBI:18420"/>
        <label>3</label>
    </ligand>
</feature>
<feature type="binding site" evidence="19">
    <location>
        <position position="298"/>
    </location>
    <ligand>
        <name>Mg(2+)</name>
        <dbReference type="ChEBI" id="CHEBI:18420"/>
        <label>1</label>
    </ligand>
</feature>
<comment type="cofactor">
    <cofactor evidence="19">
        <name>Mg(2+)</name>
        <dbReference type="ChEBI" id="CHEBI:18420"/>
    </cofactor>
    <cofactor evidence="19">
        <name>Mn(2+)</name>
        <dbReference type="ChEBI" id="CHEBI:29035"/>
    </cofactor>
    <text evidence="19">Binds 4 Mg(2+) or Mn(2+) ions per subunit.</text>
</comment>
<dbReference type="PANTHER" id="PTHR11405:SF53">
    <property type="entry name" value="CARBAMOYL-PHOSPHATE SYNTHASE [AMMONIA], MITOCHONDRIAL"/>
    <property type="match status" value="1"/>
</dbReference>
<comment type="subunit">
    <text evidence="18 19">Composed of two chains; the small (or glutamine) chain promotes the hydrolysis of glutamine to ammonia, which is used by the large (or ammonia) chain to synthesize carbamoyl phosphate. Tetramer of heterodimers (alpha,beta)4.</text>
</comment>
<feature type="binding site" evidence="19">
    <location>
        <position position="298"/>
    </location>
    <ligand>
        <name>ATP</name>
        <dbReference type="ChEBI" id="CHEBI:30616"/>
        <label>1</label>
    </ligand>
</feature>
<dbReference type="FunFam" id="3.30.470.20:FF:000007">
    <property type="entry name" value="Carbamoyl-phosphate synthase large chain"/>
    <property type="match status" value="1"/>
</dbReference>
<evidence type="ECO:0000259" key="21">
    <source>
        <dbReference type="PROSITE" id="PS51855"/>
    </source>
</evidence>
<dbReference type="SUPFAM" id="SSF52335">
    <property type="entry name" value="Methylglyoxal synthase-like"/>
    <property type="match status" value="1"/>
</dbReference>
<evidence type="ECO:0000313" key="22">
    <source>
        <dbReference type="EMBL" id="SDE41589.1"/>
    </source>
</evidence>
<dbReference type="NCBIfam" id="TIGR01369">
    <property type="entry name" value="CPSaseII_lrg"/>
    <property type="match status" value="1"/>
</dbReference>
<gene>
    <name evidence="19" type="primary">carB</name>
    <name evidence="22" type="ORF">SAMN04488105_103295</name>
</gene>
<evidence type="ECO:0000256" key="8">
    <source>
        <dbReference type="ARBA" id="ARBA00022723"/>
    </source>
</evidence>
<evidence type="ECO:0000256" key="2">
    <source>
        <dbReference type="ARBA" id="ARBA00004812"/>
    </source>
</evidence>
<feature type="binding site" evidence="19">
    <location>
        <position position="860"/>
    </location>
    <ligand>
        <name>Mn(2+)</name>
        <dbReference type="ChEBI" id="CHEBI:29035"/>
        <label>3</label>
    </ligand>
</feature>